<evidence type="ECO:0000256" key="1">
    <source>
        <dbReference type="ARBA" id="ARBA00022514"/>
    </source>
</evidence>
<dbReference type="AlphaFoldDB" id="A0A3Q1G504"/>
<organism evidence="4 5">
    <name type="scientific">Acanthochromis polyacanthus</name>
    <name type="common">spiny chromis</name>
    <dbReference type="NCBI Taxonomy" id="80966"/>
    <lineage>
        <taxon>Eukaryota</taxon>
        <taxon>Metazoa</taxon>
        <taxon>Chordata</taxon>
        <taxon>Craniata</taxon>
        <taxon>Vertebrata</taxon>
        <taxon>Euteleostomi</taxon>
        <taxon>Actinopterygii</taxon>
        <taxon>Neopterygii</taxon>
        <taxon>Teleostei</taxon>
        <taxon>Neoteleostei</taxon>
        <taxon>Acanthomorphata</taxon>
        <taxon>Ovalentaria</taxon>
        <taxon>Pomacentridae</taxon>
        <taxon>Acanthochromis</taxon>
    </lineage>
</organism>
<evidence type="ECO:0000256" key="2">
    <source>
        <dbReference type="SAM" id="SignalP"/>
    </source>
</evidence>
<dbReference type="CDD" id="cd00272">
    <property type="entry name" value="Chemokine_CC"/>
    <property type="match status" value="1"/>
</dbReference>
<dbReference type="GO" id="GO:0005615">
    <property type="term" value="C:extracellular space"/>
    <property type="evidence" value="ECO:0007669"/>
    <property type="project" value="UniProtKB-KW"/>
</dbReference>
<dbReference type="InterPro" id="IPR001811">
    <property type="entry name" value="Chemokine_IL8-like_dom"/>
</dbReference>
<dbReference type="SMART" id="SM00199">
    <property type="entry name" value="SCY"/>
    <property type="match status" value="1"/>
</dbReference>
<reference evidence="4" key="2">
    <citation type="submission" date="2025-09" db="UniProtKB">
        <authorList>
            <consortium name="Ensembl"/>
        </authorList>
    </citation>
    <scope>IDENTIFICATION</scope>
</reference>
<keyword evidence="1" id="KW-0202">Cytokine</keyword>
<dbReference type="PANTHER" id="PTHR12015:SF177">
    <property type="entry name" value="CHEMOKINE INTERLEUKIN-8-LIKE DOMAIN-CONTAINING PROTEIN"/>
    <property type="match status" value="1"/>
</dbReference>
<keyword evidence="2" id="KW-0732">Signal</keyword>
<evidence type="ECO:0000259" key="3">
    <source>
        <dbReference type="SMART" id="SM00199"/>
    </source>
</evidence>
<keyword evidence="5" id="KW-1185">Reference proteome</keyword>
<dbReference type="InterPro" id="IPR036048">
    <property type="entry name" value="Interleukin_8-like_sf"/>
</dbReference>
<dbReference type="Gene3D" id="2.40.50.40">
    <property type="match status" value="1"/>
</dbReference>
<dbReference type="GO" id="GO:0008009">
    <property type="term" value="F:chemokine activity"/>
    <property type="evidence" value="ECO:0007669"/>
    <property type="project" value="InterPro"/>
</dbReference>
<dbReference type="InParanoid" id="A0A3Q1G504"/>
<proteinExistence type="predicted"/>
<reference evidence="4" key="1">
    <citation type="submission" date="2025-08" db="UniProtKB">
        <authorList>
            <consortium name="Ensembl"/>
        </authorList>
    </citation>
    <scope>IDENTIFICATION</scope>
</reference>
<dbReference type="Ensembl" id="ENSAPOT00000007369.1">
    <property type="protein sequence ID" value="ENSAPOP00000025003.1"/>
    <property type="gene ID" value="ENSAPOG00000007795.1"/>
</dbReference>
<dbReference type="Pfam" id="PF00048">
    <property type="entry name" value="IL8"/>
    <property type="match status" value="1"/>
</dbReference>
<dbReference type="PANTHER" id="PTHR12015">
    <property type="entry name" value="SMALL INDUCIBLE CYTOKINE A"/>
    <property type="match status" value="1"/>
</dbReference>
<feature type="chain" id="PRO_5045309791" description="Chemokine interleukin-8-like domain-containing protein" evidence="2">
    <location>
        <begin position="20"/>
        <end position="98"/>
    </location>
</feature>
<name>A0A3Q1G504_9TELE</name>
<dbReference type="SUPFAM" id="SSF54117">
    <property type="entry name" value="Interleukin 8-like chemokines"/>
    <property type="match status" value="1"/>
</dbReference>
<evidence type="ECO:0000313" key="4">
    <source>
        <dbReference type="Ensembl" id="ENSAPOP00000025003.1"/>
    </source>
</evidence>
<accession>A0A3Q1G504</accession>
<dbReference type="GeneTree" id="ENSGT00990000208723"/>
<dbReference type="Proteomes" id="UP000257200">
    <property type="component" value="Unplaced"/>
</dbReference>
<dbReference type="InterPro" id="IPR039809">
    <property type="entry name" value="Chemokine_b/g/d"/>
</dbReference>
<feature type="signal peptide" evidence="2">
    <location>
        <begin position="1"/>
        <end position="19"/>
    </location>
</feature>
<dbReference type="GO" id="GO:0006954">
    <property type="term" value="P:inflammatory response"/>
    <property type="evidence" value="ECO:0007669"/>
    <property type="project" value="UniProtKB-KW"/>
</dbReference>
<feature type="domain" description="Chemokine interleukin-8-like" evidence="3">
    <location>
        <begin position="24"/>
        <end position="83"/>
    </location>
</feature>
<dbReference type="GO" id="GO:0006955">
    <property type="term" value="P:immune response"/>
    <property type="evidence" value="ECO:0007669"/>
    <property type="project" value="InterPro"/>
</dbReference>
<dbReference type="STRING" id="80966.ENSAPOP00000025003"/>
<sequence>MQTPQKLLLLLTSCISALCFFFLSVNCCLGHSSKRIPLPRIKEYYIQHEGMCPINAIVLTTVTGKHICFDPDDKWVQRVMKHLQSRLKIQEASLSDRC</sequence>
<evidence type="ECO:0000313" key="5">
    <source>
        <dbReference type="Proteomes" id="UP000257200"/>
    </source>
</evidence>
<protein>
    <recommendedName>
        <fullName evidence="3">Chemokine interleukin-8-like domain-containing protein</fullName>
    </recommendedName>
</protein>